<gene>
    <name evidence="8" type="ORF">BJ969_002642</name>
</gene>
<comment type="similarity">
    <text evidence="2">Belongs to the DoxX family.</text>
</comment>
<dbReference type="PANTHER" id="PTHR33452">
    <property type="entry name" value="OXIDOREDUCTASE CATD-RELATED"/>
    <property type="match status" value="1"/>
</dbReference>
<protein>
    <submittedName>
        <fullName evidence="8">Putative oxidoreductase</fullName>
    </submittedName>
</protein>
<dbReference type="PANTHER" id="PTHR33452:SF1">
    <property type="entry name" value="INNER MEMBRANE PROTEIN YPHA-RELATED"/>
    <property type="match status" value="1"/>
</dbReference>
<evidence type="ECO:0000256" key="4">
    <source>
        <dbReference type="ARBA" id="ARBA00022692"/>
    </source>
</evidence>
<feature type="transmembrane region" description="Helical" evidence="7">
    <location>
        <begin position="74"/>
        <end position="92"/>
    </location>
</feature>
<dbReference type="Pfam" id="PF07681">
    <property type="entry name" value="DoxX"/>
    <property type="match status" value="1"/>
</dbReference>
<evidence type="ECO:0000256" key="2">
    <source>
        <dbReference type="ARBA" id="ARBA00006679"/>
    </source>
</evidence>
<sequence>MDIARDLFAFIARLAIGIVLIAHGLQKFLGLGMPMISDAFGRLGIPLPAIAAWFTVLVEIVGGALLILGLLLPIVGVLIALLMAGAAWFVHLPYGLFSPNGYELVLVIGVAALALGFNGGRWSIDHGLLSRFARREPSPAGDRR</sequence>
<reference evidence="8 9" key="1">
    <citation type="submission" date="2020-08" db="EMBL/GenBank/DDBJ databases">
        <title>Sequencing the genomes of 1000 actinobacteria strains.</title>
        <authorList>
            <person name="Klenk H.-P."/>
        </authorList>
    </citation>
    <scope>NUCLEOTIDE SEQUENCE [LARGE SCALE GENOMIC DNA]</scope>
    <source>
        <strain evidence="8 9">DSM 45582</strain>
    </source>
</reference>
<dbReference type="GO" id="GO:0005886">
    <property type="term" value="C:plasma membrane"/>
    <property type="evidence" value="ECO:0007669"/>
    <property type="project" value="UniProtKB-SubCell"/>
</dbReference>
<keyword evidence="3" id="KW-1003">Cell membrane</keyword>
<proteinExistence type="inferred from homology"/>
<evidence type="ECO:0000256" key="1">
    <source>
        <dbReference type="ARBA" id="ARBA00004651"/>
    </source>
</evidence>
<evidence type="ECO:0000256" key="5">
    <source>
        <dbReference type="ARBA" id="ARBA00022989"/>
    </source>
</evidence>
<dbReference type="InterPro" id="IPR032808">
    <property type="entry name" value="DoxX"/>
</dbReference>
<comment type="subcellular location">
    <subcellularLocation>
        <location evidence="1">Cell membrane</location>
        <topology evidence="1">Multi-pass membrane protein</topology>
    </subcellularLocation>
</comment>
<comment type="caution">
    <text evidence="8">The sequence shown here is derived from an EMBL/GenBank/DDBJ whole genome shotgun (WGS) entry which is preliminary data.</text>
</comment>
<evidence type="ECO:0000313" key="9">
    <source>
        <dbReference type="Proteomes" id="UP000580474"/>
    </source>
</evidence>
<dbReference type="Proteomes" id="UP000580474">
    <property type="component" value="Unassembled WGS sequence"/>
</dbReference>
<accession>A0A840ND74</accession>
<evidence type="ECO:0000256" key="7">
    <source>
        <dbReference type="SAM" id="Phobius"/>
    </source>
</evidence>
<evidence type="ECO:0000313" key="8">
    <source>
        <dbReference type="EMBL" id="MBB5069554.1"/>
    </source>
</evidence>
<feature type="transmembrane region" description="Helical" evidence="7">
    <location>
        <begin position="7"/>
        <end position="25"/>
    </location>
</feature>
<keyword evidence="9" id="KW-1185">Reference proteome</keyword>
<keyword evidence="5 7" id="KW-1133">Transmembrane helix</keyword>
<dbReference type="InterPro" id="IPR051907">
    <property type="entry name" value="DoxX-like_oxidoreductase"/>
</dbReference>
<keyword evidence="6 7" id="KW-0472">Membrane</keyword>
<dbReference type="RefSeq" id="WP_184479228.1">
    <property type="nucleotide sequence ID" value="NZ_JACHIV010000001.1"/>
</dbReference>
<keyword evidence="4 7" id="KW-0812">Transmembrane</keyword>
<evidence type="ECO:0000256" key="3">
    <source>
        <dbReference type="ARBA" id="ARBA00022475"/>
    </source>
</evidence>
<dbReference type="AlphaFoldDB" id="A0A840ND74"/>
<dbReference type="EMBL" id="JACHIV010000001">
    <property type="protein sequence ID" value="MBB5069554.1"/>
    <property type="molecule type" value="Genomic_DNA"/>
</dbReference>
<organism evidence="8 9">
    <name type="scientific">Saccharopolyspora gloriosae</name>
    <dbReference type="NCBI Taxonomy" id="455344"/>
    <lineage>
        <taxon>Bacteria</taxon>
        <taxon>Bacillati</taxon>
        <taxon>Actinomycetota</taxon>
        <taxon>Actinomycetes</taxon>
        <taxon>Pseudonocardiales</taxon>
        <taxon>Pseudonocardiaceae</taxon>
        <taxon>Saccharopolyspora</taxon>
    </lineage>
</organism>
<evidence type="ECO:0000256" key="6">
    <source>
        <dbReference type="ARBA" id="ARBA00023136"/>
    </source>
</evidence>
<feature type="transmembrane region" description="Helical" evidence="7">
    <location>
        <begin position="45"/>
        <end position="67"/>
    </location>
</feature>
<feature type="transmembrane region" description="Helical" evidence="7">
    <location>
        <begin position="104"/>
        <end position="124"/>
    </location>
</feature>
<name>A0A840ND74_9PSEU</name>